<sequence>MKLEISCTRAEADHKQLLNCRTTIDGMANGFDKISKLLSISGNEVRLKVLFLLNMEKELCPCDLADILGMSVPAVSQHIRKMKDAGIISSRREGQTLYYSLNEDETDILNSIFKSIKLERKTA</sequence>
<protein>
    <submittedName>
        <fullName evidence="5">Transcriptional regulator, ArsR family</fullName>
    </submittedName>
</protein>
<feature type="domain" description="HTH arsR-type" evidence="4">
    <location>
        <begin position="27"/>
        <end position="121"/>
    </location>
</feature>
<dbReference type="CDD" id="cd00090">
    <property type="entry name" value="HTH_ARSR"/>
    <property type="match status" value="1"/>
</dbReference>
<proteinExistence type="predicted"/>
<dbReference type="InterPro" id="IPR036390">
    <property type="entry name" value="WH_DNA-bd_sf"/>
</dbReference>
<reference evidence="6" key="1">
    <citation type="submission" date="2017-01" db="EMBL/GenBank/DDBJ databases">
        <authorList>
            <person name="Varghese N."/>
            <person name="Submissions S."/>
        </authorList>
    </citation>
    <scope>NUCLEOTIDE SEQUENCE [LARGE SCALE GENOMIC DNA]</scope>
    <source>
        <strain evidence="6">DSM 15366</strain>
    </source>
</reference>
<dbReference type="InterPro" id="IPR001845">
    <property type="entry name" value="HTH_ArsR_DNA-bd_dom"/>
</dbReference>
<organism evidence="5 6">
    <name type="scientific">Maribacter ulvicola</name>
    <dbReference type="NCBI Taxonomy" id="228959"/>
    <lineage>
        <taxon>Bacteria</taxon>
        <taxon>Pseudomonadati</taxon>
        <taxon>Bacteroidota</taxon>
        <taxon>Flavobacteriia</taxon>
        <taxon>Flavobacteriales</taxon>
        <taxon>Flavobacteriaceae</taxon>
        <taxon>Maribacter</taxon>
    </lineage>
</organism>
<dbReference type="EMBL" id="FTMA01000001">
    <property type="protein sequence ID" value="SIQ16341.1"/>
    <property type="molecule type" value="Genomic_DNA"/>
</dbReference>
<dbReference type="Gene3D" id="1.10.10.10">
    <property type="entry name" value="Winged helix-like DNA-binding domain superfamily/Winged helix DNA-binding domain"/>
    <property type="match status" value="1"/>
</dbReference>
<evidence type="ECO:0000256" key="1">
    <source>
        <dbReference type="ARBA" id="ARBA00023015"/>
    </source>
</evidence>
<dbReference type="PANTHER" id="PTHR33154:SF33">
    <property type="entry name" value="TRANSCRIPTIONAL REPRESSOR SDPR"/>
    <property type="match status" value="1"/>
</dbReference>
<keyword evidence="6" id="KW-1185">Reference proteome</keyword>
<dbReference type="InterPro" id="IPR036388">
    <property type="entry name" value="WH-like_DNA-bd_sf"/>
</dbReference>
<dbReference type="Proteomes" id="UP000186953">
    <property type="component" value="Unassembled WGS sequence"/>
</dbReference>
<dbReference type="AlphaFoldDB" id="A0A1N6QIA1"/>
<dbReference type="NCBIfam" id="NF033788">
    <property type="entry name" value="HTH_metalloreg"/>
    <property type="match status" value="1"/>
</dbReference>
<gene>
    <name evidence="5" type="ORF">SAMN05421797_101904</name>
</gene>
<evidence type="ECO:0000259" key="4">
    <source>
        <dbReference type="PROSITE" id="PS50987"/>
    </source>
</evidence>
<dbReference type="PRINTS" id="PR00778">
    <property type="entry name" value="HTHARSR"/>
</dbReference>
<dbReference type="SMART" id="SM00418">
    <property type="entry name" value="HTH_ARSR"/>
    <property type="match status" value="1"/>
</dbReference>
<dbReference type="PANTHER" id="PTHR33154">
    <property type="entry name" value="TRANSCRIPTIONAL REGULATOR, ARSR FAMILY"/>
    <property type="match status" value="1"/>
</dbReference>
<evidence type="ECO:0000256" key="2">
    <source>
        <dbReference type="ARBA" id="ARBA00023125"/>
    </source>
</evidence>
<dbReference type="InterPro" id="IPR011991">
    <property type="entry name" value="ArsR-like_HTH"/>
</dbReference>
<evidence type="ECO:0000313" key="6">
    <source>
        <dbReference type="Proteomes" id="UP000186953"/>
    </source>
</evidence>
<evidence type="ECO:0000313" key="5">
    <source>
        <dbReference type="EMBL" id="SIQ16341.1"/>
    </source>
</evidence>
<dbReference type="GO" id="GO:0003700">
    <property type="term" value="F:DNA-binding transcription factor activity"/>
    <property type="evidence" value="ECO:0007669"/>
    <property type="project" value="InterPro"/>
</dbReference>
<dbReference type="OrthoDB" id="9794330at2"/>
<dbReference type="Pfam" id="PF01022">
    <property type="entry name" value="HTH_5"/>
    <property type="match status" value="1"/>
</dbReference>
<dbReference type="STRING" id="228959.SAMN05421797_101904"/>
<keyword evidence="3" id="KW-0804">Transcription</keyword>
<dbReference type="GO" id="GO:0003677">
    <property type="term" value="F:DNA binding"/>
    <property type="evidence" value="ECO:0007669"/>
    <property type="project" value="UniProtKB-KW"/>
</dbReference>
<accession>A0A1N6QIA1</accession>
<dbReference type="PROSITE" id="PS50987">
    <property type="entry name" value="HTH_ARSR_2"/>
    <property type="match status" value="1"/>
</dbReference>
<dbReference type="InterPro" id="IPR051081">
    <property type="entry name" value="HTH_MetalResp_TranReg"/>
</dbReference>
<evidence type="ECO:0000256" key="3">
    <source>
        <dbReference type="ARBA" id="ARBA00023163"/>
    </source>
</evidence>
<keyword evidence="2" id="KW-0238">DNA-binding</keyword>
<dbReference type="SUPFAM" id="SSF46785">
    <property type="entry name" value="Winged helix' DNA-binding domain"/>
    <property type="match status" value="1"/>
</dbReference>
<dbReference type="RefSeq" id="WP_076547095.1">
    <property type="nucleotide sequence ID" value="NZ_FTMA01000001.1"/>
</dbReference>
<keyword evidence="1" id="KW-0805">Transcription regulation</keyword>
<name>A0A1N6QIA1_9FLAO</name>